<sequence>MRLGFIVFLFLAGCAAQKPQEQTQPIAKVTTVTPINIGGATPYAYSAYADYLSPLLSNLNQEPFYQLSNPQLLVNAYRYHDQIGAADPRKTIYTFKSTTDDSWGYVTTSVGRSPIANGFVIEGSALGTVYALVLKQTKLCLATQAKGLPVFANGRWLFNESPGFFECTGLTNKRIYKVGSGLPGLLGPYFDDKDTVFVFRSQGQLQRVAVALKQQFPQLSVPDIRN</sequence>
<dbReference type="EMBL" id="JBBMRA010000008">
    <property type="protein sequence ID" value="MEM5536752.1"/>
    <property type="molecule type" value="Genomic_DNA"/>
</dbReference>
<proteinExistence type="predicted"/>
<dbReference type="Proteomes" id="UP001449225">
    <property type="component" value="Unassembled WGS sequence"/>
</dbReference>
<reference evidence="1 2" key="1">
    <citation type="submission" date="2024-03" db="EMBL/GenBank/DDBJ databases">
        <title>Community enrichment and isolation of bacterial strains for fucoidan degradation.</title>
        <authorList>
            <person name="Sichert A."/>
        </authorList>
    </citation>
    <scope>NUCLEOTIDE SEQUENCE [LARGE SCALE GENOMIC DNA]</scope>
    <source>
        <strain evidence="1 2">AS76</strain>
    </source>
</reference>
<dbReference type="RefSeq" id="WP_342854455.1">
    <property type="nucleotide sequence ID" value="NZ_JBBMRA010000008.1"/>
</dbReference>
<evidence type="ECO:0000313" key="2">
    <source>
        <dbReference type="Proteomes" id="UP001449225"/>
    </source>
</evidence>
<name>A0ABU9TSW9_9GAMM</name>
<comment type="caution">
    <text evidence="1">The sequence shown here is derived from an EMBL/GenBank/DDBJ whole genome shotgun (WGS) entry which is preliminary data.</text>
</comment>
<keyword evidence="2" id="KW-1185">Reference proteome</keyword>
<evidence type="ECO:0000313" key="1">
    <source>
        <dbReference type="EMBL" id="MEM5536752.1"/>
    </source>
</evidence>
<gene>
    <name evidence="1" type="ORF">WNY58_10155</name>
</gene>
<evidence type="ECO:0008006" key="3">
    <source>
        <dbReference type="Google" id="ProtNLM"/>
    </source>
</evidence>
<accession>A0ABU9TSW9</accession>
<protein>
    <recommendedName>
        <fullName evidence="3">Lipoprotein</fullName>
    </recommendedName>
</protein>
<organism evidence="1 2">
    <name type="scientific">Neptuniibacter pectenicola</name>
    <dbReference type="NCBI Taxonomy" id="1806669"/>
    <lineage>
        <taxon>Bacteria</taxon>
        <taxon>Pseudomonadati</taxon>
        <taxon>Pseudomonadota</taxon>
        <taxon>Gammaproteobacteria</taxon>
        <taxon>Oceanospirillales</taxon>
        <taxon>Oceanospirillaceae</taxon>
        <taxon>Neptuniibacter</taxon>
    </lineage>
</organism>